<feature type="compositionally biased region" description="Low complexity" evidence="1">
    <location>
        <begin position="624"/>
        <end position="638"/>
    </location>
</feature>
<feature type="region of interest" description="Disordered" evidence="1">
    <location>
        <begin position="608"/>
        <end position="650"/>
    </location>
</feature>
<organism evidence="2 3">
    <name type="scientific">Diacronema lutheri</name>
    <name type="common">Unicellular marine alga</name>
    <name type="synonym">Monochrysis lutheri</name>
    <dbReference type="NCBI Taxonomy" id="2081491"/>
    <lineage>
        <taxon>Eukaryota</taxon>
        <taxon>Haptista</taxon>
        <taxon>Haptophyta</taxon>
        <taxon>Pavlovophyceae</taxon>
        <taxon>Pavlovales</taxon>
        <taxon>Pavlovaceae</taxon>
        <taxon>Diacronema</taxon>
    </lineage>
</organism>
<name>A0A8J5XMJ5_DIALT</name>
<reference evidence="2" key="1">
    <citation type="submission" date="2021-05" db="EMBL/GenBank/DDBJ databases">
        <title>The genome of the haptophyte Pavlova lutheri (Diacronema luteri, Pavlovales) - a model for lipid biosynthesis in eukaryotic algae.</title>
        <authorList>
            <person name="Hulatt C.J."/>
            <person name="Posewitz M.C."/>
        </authorList>
    </citation>
    <scope>NUCLEOTIDE SEQUENCE</scope>
    <source>
        <strain evidence="2">NIVA-4/92</strain>
    </source>
</reference>
<dbReference type="AlphaFoldDB" id="A0A8J5XMJ5"/>
<evidence type="ECO:0000313" key="3">
    <source>
        <dbReference type="Proteomes" id="UP000751190"/>
    </source>
</evidence>
<feature type="compositionally biased region" description="Basic and acidic residues" evidence="1">
    <location>
        <begin position="49"/>
        <end position="58"/>
    </location>
</feature>
<evidence type="ECO:0000256" key="1">
    <source>
        <dbReference type="SAM" id="MobiDB-lite"/>
    </source>
</evidence>
<keyword evidence="3" id="KW-1185">Reference proteome</keyword>
<dbReference type="EMBL" id="JAGTXO010000007">
    <property type="protein sequence ID" value="KAG8466647.1"/>
    <property type="molecule type" value="Genomic_DNA"/>
</dbReference>
<protein>
    <submittedName>
        <fullName evidence="2">Uncharacterized protein</fullName>
    </submittedName>
</protein>
<gene>
    <name evidence="2" type="ORF">KFE25_008026</name>
</gene>
<comment type="caution">
    <text evidence="2">The sequence shown here is derived from an EMBL/GenBank/DDBJ whole genome shotgun (WGS) entry which is preliminary data.</text>
</comment>
<sequence>MARLAMRVRLFDELIASTAAAAGPSCADGSMPAPPAATPHGARGKRARDRGARREGARGGESTAQLRARVAREVLRIAHARGEPGTMPPIDALQSGGGRALVRALREAFGGRRAAAAALNLVVPRRRVAVPPPADLADELLAIASTDGTLGAGGQPQHMPTAAEMRAAGRTDLANLVTRAGGQGVVANGLGLRVRRGRRPTPAPELPADLAPTLAAISATAPGRAMSGADGPLPMPTAEQMREAGRADLVALIARAGGQNAVAARVGLRVGRGRRDAHGAAHSESEDERRARVAREVLRIAHARGEPGTMPPLDALQSGGGHALVWAVRTAFGGVRRAALALGLAMPRARVPARSVGGSRQPRGYWTPLETVRRELLAFIRAHGTEGVMPAALELRVAGQCALAHAIERHGGLHAVGGALGLRPAHGRAPIGYWAEAERLDGAVLAFVAANGTEGVMPTVRDLQRHGRHDLAHAICAHHGGRIALERRTGLRYVRARPSTPRGYWRDVPSVHAELLAYVRARGTHGVMPTGLELKVSGARGRRLLRALEAHPGGIVAAARATGLQVPTDRFAVWVIDATTQRPGGPGGTWQRQVATVDSESLVARRALSRRARRADPDADAGLDDGAQPAPLPRGGEPVEPPAEEGRPPD</sequence>
<evidence type="ECO:0000313" key="2">
    <source>
        <dbReference type="EMBL" id="KAG8466647.1"/>
    </source>
</evidence>
<dbReference type="Proteomes" id="UP000751190">
    <property type="component" value="Unassembled WGS sequence"/>
</dbReference>
<proteinExistence type="predicted"/>
<accession>A0A8J5XMJ5</accession>
<feature type="region of interest" description="Disordered" evidence="1">
    <location>
        <begin position="23"/>
        <end position="65"/>
    </location>
</feature>